<evidence type="ECO:0000313" key="2">
    <source>
        <dbReference type="EMBL" id="OQV14783.1"/>
    </source>
</evidence>
<evidence type="ECO:0000313" key="3">
    <source>
        <dbReference type="Proteomes" id="UP000192578"/>
    </source>
</evidence>
<sequence>MLTSVFASEVRNPHGEVTTVARLSVCLTILVYGTENHDGATATTVQRKQKSKQANASSVECTSIPIHRPHSTIITESQNSLHLRQRKNRSPIFATIFARHSPRPPKQELVGPSSSSPSSSCSPSEAFCPRVATALTDKTLPTKKASGPLPVGIPLSSRADCQFRLLLRFPRAAA</sequence>
<evidence type="ECO:0000256" key="1">
    <source>
        <dbReference type="SAM" id="MobiDB-lite"/>
    </source>
</evidence>
<dbReference type="EMBL" id="MTYJ01000099">
    <property type="protein sequence ID" value="OQV14783.1"/>
    <property type="molecule type" value="Genomic_DNA"/>
</dbReference>
<gene>
    <name evidence="2" type="ORF">BV898_11046</name>
</gene>
<dbReference type="Proteomes" id="UP000192578">
    <property type="component" value="Unassembled WGS sequence"/>
</dbReference>
<organism evidence="2 3">
    <name type="scientific">Hypsibius exemplaris</name>
    <name type="common">Freshwater tardigrade</name>
    <dbReference type="NCBI Taxonomy" id="2072580"/>
    <lineage>
        <taxon>Eukaryota</taxon>
        <taxon>Metazoa</taxon>
        <taxon>Ecdysozoa</taxon>
        <taxon>Tardigrada</taxon>
        <taxon>Eutardigrada</taxon>
        <taxon>Parachela</taxon>
        <taxon>Hypsibioidea</taxon>
        <taxon>Hypsibiidae</taxon>
        <taxon>Hypsibius</taxon>
    </lineage>
</organism>
<protein>
    <submittedName>
        <fullName evidence="2">Uncharacterized protein</fullName>
    </submittedName>
</protein>
<dbReference type="AlphaFoldDB" id="A0A1W0WI38"/>
<name>A0A1W0WI38_HYPEX</name>
<reference evidence="3" key="1">
    <citation type="submission" date="2017-01" db="EMBL/GenBank/DDBJ databases">
        <title>Comparative genomics of anhydrobiosis in the tardigrade Hypsibius dujardini.</title>
        <authorList>
            <person name="Yoshida Y."/>
            <person name="Koutsovoulos G."/>
            <person name="Laetsch D."/>
            <person name="Stevens L."/>
            <person name="Kumar S."/>
            <person name="Horikawa D."/>
            <person name="Ishino K."/>
            <person name="Komine S."/>
            <person name="Tomita M."/>
            <person name="Blaxter M."/>
            <person name="Arakawa K."/>
        </authorList>
    </citation>
    <scope>NUCLEOTIDE SEQUENCE [LARGE SCALE GENOMIC DNA]</scope>
    <source>
        <strain evidence="3">Z151</strain>
    </source>
</reference>
<accession>A0A1W0WI38</accession>
<comment type="caution">
    <text evidence="2">The sequence shown here is derived from an EMBL/GenBank/DDBJ whole genome shotgun (WGS) entry which is preliminary data.</text>
</comment>
<proteinExistence type="predicted"/>
<feature type="region of interest" description="Disordered" evidence="1">
    <location>
        <begin position="101"/>
        <end position="123"/>
    </location>
</feature>
<feature type="compositionally biased region" description="Low complexity" evidence="1">
    <location>
        <begin position="112"/>
        <end position="123"/>
    </location>
</feature>
<keyword evidence="3" id="KW-1185">Reference proteome</keyword>